<dbReference type="InterPro" id="IPR022409">
    <property type="entry name" value="PKD/Chitinase_dom"/>
</dbReference>
<protein>
    <recommendedName>
        <fullName evidence="1">PKD domain-containing protein</fullName>
    </recommendedName>
</protein>
<dbReference type="Pfam" id="PF18911">
    <property type="entry name" value="PKD_4"/>
    <property type="match status" value="1"/>
</dbReference>
<dbReference type="SMART" id="SM00089">
    <property type="entry name" value="PKD"/>
    <property type="match status" value="1"/>
</dbReference>
<feature type="domain" description="PKD" evidence="1">
    <location>
        <begin position="241"/>
        <end position="313"/>
    </location>
</feature>
<organism evidence="2 3">
    <name type="scientific">Candidatus Taylorbacteria bacterium RIFCSPHIGHO2_02_49_25</name>
    <dbReference type="NCBI Taxonomy" id="1802305"/>
    <lineage>
        <taxon>Bacteria</taxon>
        <taxon>Candidatus Tayloriibacteriota</taxon>
    </lineage>
</organism>
<dbReference type="EMBL" id="MHRJ01000041">
    <property type="protein sequence ID" value="OHA21700.1"/>
    <property type="molecule type" value="Genomic_DNA"/>
</dbReference>
<evidence type="ECO:0000313" key="3">
    <source>
        <dbReference type="Proteomes" id="UP000176493"/>
    </source>
</evidence>
<accession>A0A1G2MCR7</accession>
<dbReference type="InterPro" id="IPR035986">
    <property type="entry name" value="PKD_dom_sf"/>
</dbReference>
<evidence type="ECO:0000313" key="2">
    <source>
        <dbReference type="EMBL" id="OHA21700.1"/>
    </source>
</evidence>
<dbReference type="Proteomes" id="UP000176493">
    <property type="component" value="Unassembled WGS sequence"/>
</dbReference>
<dbReference type="AlphaFoldDB" id="A0A1G2MCR7"/>
<gene>
    <name evidence="2" type="ORF">A2W52_04470</name>
</gene>
<sequence>MEFHLYESLSCETRIHGGNDKIGVFTPARNGESFEEYIFDFPAFTTSPDKCYWLRFPANYDGVKLLGSTDDTSYPYGDLYQGFTIISWEQDPIIKDAYFSLEFISQNQPPTLSYSPEPGYIDDGINPDEGDTETSFAFKIVYTDTDNNPPADIRTVVYDGNISNEPAVEVSSDAMVLDSFANAELHDGNYANGEQYSLTKSFPTGIYRYRLQASDGEIGTILDGIVDGKEQRFDVKENQPPIASFTFTPQNPKAGEAVTFNAASSIDPDADGSITVYIWDFGNNDAVFTESPIIDHKFLDEGRYAVKLLIIDNNKGVGQNEQEIYVNPSPESIALAHIGAALCFLKIDWICDQDEIAEEIDEWIRDRDGNNGPDNDKPFDWLTGTKCGGASSSFKQKMCLIKALNKEIADDGSGLTYKEYILKVMREERITNGAFIKGPYPYPTKALLKLYTDISLEVLLLKGIASDVLKSLIALSLASNLGFEATKASYLANFGVTSLSATLTTLSVNKLFGYIDEYSYRLALKNYFCIRYDKDEQTAWEGSQPFECTNNAVSTLAPMGLSPDLLQQIRANFDELWRKYKTDLESSNPNWNWASSGLPQKFKERIRNGIENLIITLVKNK</sequence>
<dbReference type="SUPFAM" id="SSF49299">
    <property type="entry name" value="PKD domain"/>
    <property type="match status" value="1"/>
</dbReference>
<proteinExistence type="predicted"/>
<reference evidence="2 3" key="1">
    <citation type="journal article" date="2016" name="Nat. Commun.">
        <title>Thousands of microbial genomes shed light on interconnected biogeochemical processes in an aquifer system.</title>
        <authorList>
            <person name="Anantharaman K."/>
            <person name="Brown C.T."/>
            <person name="Hug L.A."/>
            <person name="Sharon I."/>
            <person name="Castelle C.J."/>
            <person name="Probst A.J."/>
            <person name="Thomas B.C."/>
            <person name="Singh A."/>
            <person name="Wilkins M.J."/>
            <person name="Karaoz U."/>
            <person name="Brodie E.L."/>
            <person name="Williams K.H."/>
            <person name="Hubbard S.S."/>
            <person name="Banfield J.F."/>
        </authorList>
    </citation>
    <scope>NUCLEOTIDE SEQUENCE [LARGE SCALE GENOMIC DNA]</scope>
</reference>
<dbReference type="PROSITE" id="PS50093">
    <property type="entry name" value="PKD"/>
    <property type="match status" value="1"/>
</dbReference>
<name>A0A1G2MCR7_9BACT</name>
<comment type="caution">
    <text evidence="2">The sequence shown here is derived from an EMBL/GenBank/DDBJ whole genome shotgun (WGS) entry which is preliminary data.</text>
</comment>
<dbReference type="InterPro" id="IPR000601">
    <property type="entry name" value="PKD_dom"/>
</dbReference>
<dbReference type="Gene3D" id="2.60.40.10">
    <property type="entry name" value="Immunoglobulins"/>
    <property type="match status" value="1"/>
</dbReference>
<dbReference type="InterPro" id="IPR013783">
    <property type="entry name" value="Ig-like_fold"/>
</dbReference>
<dbReference type="CDD" id="cd00146">
    <property type="entry name" value="PKD"/>
    <property type="match status" value="1"/>
</dbReference>
<evidence type="ECO:0000259" key="1">
    <source>
        <dbReference type="PROSITE" id="PS50093"/>
    </source>
</evidence>